<evidence type="ECO:0000313" key="17">
    <source>
        <dbReference type="Proteomes" id="UP000694429"/>
    </source>
</evidence>
<dbReference type="GO" id="GO:0046933">
    <property type="term" value="F:proton-transporting ATP synthase activity, rotational mechanism"/>
    <property type="evidence" value="ECO:0007669"/>
    <property type="project" value="InterPro"/>
</dbReference>
<name>A0A8C0RHY2_CANLF</name>
<evidence type="ECO:0000256" key="6">
    <source>
        <dbReference type="ARBA" id="ARBA00022840"/>
    </source>
</evidence>
<dbReference type="Gene3D" id="1.20.150.20">
    <property type="entry name" value="ATP synthase alpha/beta chain, C-terminal domain"/>
    <property type="match status" value="1"/>
</dbReference>
<dbReference type="CDD" id="cd18113">
    <property type="entry name" value="ATP-synt_F1_alpha_C"/>
    <property type="match status" value="1"/>
</dbReference>
<dbReference type="Proteomes" id="UP000694429">
    <property type="component" value="Chromosome 31"/>
</dbReference>
<dbReference type="InterPro" id="IPR027417">
    <property type="entry name" value="P-loop_NTPase"/>
</dbReference>
<dbReference type="Gene3D" id="3.40.50.300">
    <property type="entry name" value="P-loop containing nucleotide triphosphate hydrolases"/>
    <property type="match status" value="1"/>
</dbReference>
<evidence type="ECO:0000256" key="4">
    <source>
        <dbReference type="ARBA" id="ARBA00022741"/>
    </source>
</evidence>
<feature type="domain" description="ATP synthase alpha subunit C-terminal" evidence="15">
    <location>
        <begin position="394"/>
        <end position="519"/>
    </location>
</feature>
<dbReference type="InterPro" id="IPR020003">
    <property type="entry name" value="ATPase_a/bsu_AS"/>
</dbReference>
<accession>A0A8C0RHY2</accession>
<dbReference type="Pfam" id="PF00006">
    <property type="entry name" value="ATP-synt_ab"/>
    <property type="match status" value="1"/>
</dbReference>
<keyword evidence="9" id="KW-0139">CF(1)</keyword>
<keyword evidence="8" id="KW-0472">Membrane</keyword>
<feature type="region of interest" description="Disordered" evidence="13">
    <location>
        <begin position="1"/>
        <end position="41"/>
    </location>
</feature>
<feature type="region of interest" description="Disordered" evidence="13">
    <location>
        <begin position="92"/>
        <end position="123"/>
    </location>
</feature>
<evidence type="ECO:0000256" key="2">
    <source>
        <dbReference type="ARBA" id="ARBA00008936"/>
    </source>
</evidence>
<comment type="similarity">
    <text evidence="2">Belongs to the ATPase alpha/beta chains family.</text>
</comment>
<dbReference type="SUPFAM" id="SSF52540">
    <property type="entry name" value="P-loop containing nucleoside triphosphate hydrolases"/>
    <property type="match status" value="1"/>
</dbReference>
<evidence type="ECO:0000256" key="10">
    <source>
        <dbReference type="ARBA" id="ARBA00023310"/>
    </source>
</evidence>
<organism evidence="16 17">
    <name type="scientific">Canis lupus familiaris</name>
    <name type="common">Dog</name>
    <name type="synonym">Canis familiaris</name>
    <dbReference type="NCBI Taxonomy" id="9615"/>
    <lineage>
        <taxon>Eukaryota</taxon>
        <taxon>Metazoa</taxon>
        <taxon>Chordata</taxon>
        <taxon>Craniata</taxon>
        <taxon>Vertebrata</taxon>
        <taxon>Euteleostomi</taxon>
        <taxon>Mammalia</taxon>
        <taxon>Eutheria</taxon>
        <taxon>Laurasiatheria</taxon>
        <taxon>Carnivora</taxon>
        <taxon>Caniformia</taxon>
        <taxon>Canidae</taxon>
        <taxon>Canis</taxon>
    </lineage>
</organism>
<protein>
    <recommendedName>
        <fullName evidence="12">ATP synthase F(1) complex subunit alpha, mitochondrial</fullName>
    </recommendedName>
    <alternativeName>
        <fullName evidence="11">ATP synthase F1 subunit alpha</fullName>
    </alternativeName>
</protein>
<keyword evidence="5" id="KW-0375">Hydrogen ion transport</keyword>
<feature type="compositionally biased region" description="Basic residues" evidence="13">
    <location>
        <begin position="104"/>
        <end position="115"/>
    </location>
</feature>
<evidence type="ECO:0000256" key="9">
    <source>
        <dbReference type="ARBA" id="ARBA00023196"/>
    </source>
</evidence>
<dbReference type="AlphaFoldDB" id="A0A8C0RHY2"/>
<evidence type="ECO:0000256" key="7">
    <source>
        <dbReference type="ARBA" id="ARBA00023065"/>
    </source>
</evidence>
<keyword evidence="4" id="KW-0547">Nucleotide-binding</keyword>
<evidence type="ECO:0000259" key="15">
    <source>
        <dbReference type="Pfam" id="PF00306"/>
    </source>
</evidence>
<dbReference type="GO" id="GO:0005524">
    <property type="term" value="F:ATP binding"/>
    <property type="evidence" value="ECO:0007669"/>
    <property type="project" value="UniProtKB-KW"/>
</dbReference>
<dbReference type="InterPro" id="IPR000194">
    <property type="entry name" value="ATPase_F1/V1/A1_a/bsu_nucl-bd"/>
</dbReference>
<dbReference type="InterPro" id="IPR038376">
    <property type="entry name" value="ATP_synth_asu_C_sf"/>
</dbReference>
<reference evidence="16" key="1">
    <citation type="submission" date="2019-03" db="EMBL/GenBank/DDBJ databases">
        <authorList>
            <person name="Warren W.C."/>
            <person name="Johnson G.S."/>
        </authorList>
    </citation>
    <scope>NUCLEOTIDE SEQUENCE [LARGE SCALE GENOMIC DNA]</scope>
    <source>
        <strain evidence="16">Basenji</strain>
    </source>
</reference>
<evidence type="ECO:0000256" key="11">
    <source>
        <dbReference type="ARBA" id="ARBA00031240"/>
    </source>
</evidence>
<evidence type="ECO:0000256" key="3">
    <source>
        <dbReference type="ARBA" id="ARBA00022448"/>
    </source>
</evidence>
<keyword evidence="3" id="KW-0813">Transport</keyword>
<dbReference type="FunFam" id="1.20.150.20:FF:000001">
    <property type="entry name" value="ATP synthase subunit alpha"/>
    <property type="match status" value="1"/>
</dbReference>
<evidence type="ECO:0000256" key="8">
    <source>
        <dbReference type="ARBA" id="ARBA00023136"/>
    </source>
</evidence>
<evidence type="ECO:0000256" key="13">
    <source>
        <dbReference type="SAM" id="MobiDB-lite"/>
    </source>
</evidence>
<dbReference type="GO" id="GO:0045259">
    <property type="term" value="C:proton-transporting ATP synthase complex"/>
    <property type="evidence" value="ECO:0007669"/>
    <property type="project" value="UniProtKB-KW"/>
</dbReference>
<dbReference type="PROSITE" id="PS00152">
    <property type="entry name" value="ATPASE_ALPHA_BETA"/>
    <property type="match status" value="1"/>
</dbReference>
<keyword evidence="6" id="KW-0067">ATP-binding</keyword>
<proteinExistence type="inferred from homology"/>
<dbReference type="Pfam" id="PF00306">
    <property type="entry name" value="ATP-synt_ab_C"/>
    <property type="match status" value="1"/>
</dbReference>
<evidence type="ECO:0000256" key="5">
    <source>
        <dbReference type="ARBA" id="ARBA00022781"/>
    </source>
</evidence>
<sequence length="525" mass="56076">MKAPALQPPACRCRRVSSEPGSGGLPRPAAERPRTRISKPHLRAAHLKAPRKAWLRTALPRITCGHSLAGSSTFPAVVPSPAPPRGRWGRTPGLFGGGSSSGPKTRRGCLARPRPRTCPYPDRPGPLRAWGRLLRGAPGDGAARRGASRIVSAALRGRAAPAGGARGPRARQGQWSPVQRRPHLPPVPFPAKRQPGALPRTSRARGFVRGERGAAGHSPVSRPARSPGTAPPPWPRPPPSRGRAAVRAEAAGCRRGSRETSPPVSLRVPRGPLAARPPRPPGAPLETEAFKVGAPPAHLPRGPPGREAYPGDVFYLHSRLLERAAKMNDSFGGGSLTALPVIEMQAGDVSAYVPTNVISITDGQIFLETELFYKGICPAINVGLSVSRVGSAAQTRAMKQVAGTMKLELAQYREVAAFAQFSSDLDAATQQLLSRGVRLTELRKQGQYSPMAFEEQVAVIYAGVRGYLDKLEPSKITKFEHAFLAHVFSQHQALLGNIRTDGKISEQSDAKLKEIVTNFLAGFEA</sequence>
<dbReference type="SUPFAM" id="SSF47917">
    <property type="entry name" value="C-terminal domain of alpha and beta subunits of F1 ATP synthase"/>
    <property type="match status" value="1"/>
</dbReference>
<dbReference type="PANTHER" id="PTHR48082:SF2">
    <property type="entry name" value="ATP SYNTHASE SUBUNIT ALPHA, MITOCHONDRIAL"/>
    <property type="match status" value="1"/>
</dbReference>
<keyword evidence="10" id="KW-0066">ATP synthesis</keyword>
<dbReference type="Ensembl" id="ENSCAFT00030021258.1">
    <property type="protein sequence ID" value="ENSCAFP00030018528.1"/>
    <property type="gene ID" value="ENSCAFG00030011508.1"/>
</dbReference>
<evidence type="ECO:0000256" key="1">
    <source>
        <dbReference type="ARBA" id="ARBA00004370"/>
    </source>
</evidence>
<feature type="compositionally biased region" description="Pro residues" evidence="13">
    <location>
        <begin position="229"/>
        <end position="240"/>
    </location>
</feature>
<reference evidence="16" key="2">
    <citation type="submission" date="2025-08" db="UniProtKB">
        <authorList>
            <consortium name="Ensembl"/>
        </authorList>
    </citation>
    <scope>IDENTIFICATION</scope>
</reference>
<dbReference type="PANTHER" id="PTHR48082">
    <property type="entry name" value="ATP SYNTHASE SUBUNIT ALPHA, MITOCHONDRIAL"/>
    <property type="match status" value="1"/>
</dbReference>
<dbReference type="InterPro" id="IPR000793">
    <property type="entry name" value="ATP_synth_asu_C"/>
</dbReference>
<comment type="subcellular location">
    <subcellularLocation>
        <location evidence="1">Membrane</location>
    </subcellularLocation>
</comment>
<evidence type="ECO:0000313" key="16">
    <source>
        <dbReference type="Ensembl" id="ENSCAFP00030018528.1"/>
    </source>
</evidence>
<evidence type="ECO:0000259" key="14">
    <source>
        <dbReference type="Pfam" id="PF00006"/>
    </source>
</evidence>
<dbReference type="InterPro" id="IPR005294">
    <property type="entry name" value="ATP_synth_F1_asu"/>
</dbReference>
<keyword evidence="7" id="KW-0406">Ion transport</keyword>
<feature type="domain" description="ATPase F1/V1/A1 complex alpha/beta subunit nucleotide-binding" evidence="14">
    <location>
        <begin position="302"/>
        <end position="387"/>
    </location>
</feature>
<feature type="compositionally biased region" description="Low complexity" evidence="13">
    <location>
        <begin position="241"/>
        <end position="254"/>
    </location>
</feature>
<evidence type="ECO:0000256" key="12">
    <source>
        <dbReference type="ARBA" id="ARBA00069519"/>
    </source>
</evidence>
<feature type="region of interest" description="Disordered" evidence="13">
    <location>
        <begin position="158"/>
        <end position="281"/>
    </location>
</feature>
<dbReference type="FunFam" id="3.40.50.300:FF:002432">
    <property type="entry name" value="ATP synthase subunit alpha, mitochondrial"/>
    <property type="match status" value="1"/>
</dbReference>